<dbReference type="GO" id="GO:0031966">
    <property type="term" value="C:mitochondrial membrane"/>
    <property type="evidence" value="ECO:0007669"/>
    <property type="project" value="UniProtKB-SubCell"/>
</dbReference>
<evidence type="ECO:0000313" key="20">
    <source>
        <dbReference type="Proteomes" id="UP000518266"/>
    </source>
</evidence>
<evidence type="ECO:0000256" key="16">
    <source>
        <dbReference type="ARBA" id="ARBA00023145"/>
    </source>
</evidence>
<keyword evidence="11" id="KW-0720">Serine protease</keyword>
<evidence type="ECO:0000256" key="10">
    <source>
        <dbReference type="ARBA" id="ARBA00022801"/>
    </source>
</evidence>
<dbReference type="FunFam" id="2.40.10.120:FF:000004">
    <property type="entry name" value="Serine protease HTRA2, mitochondrial"/>
    <property type="match status" value="1"/>
</dbReference>
<evidence type="ECO:0000256" key="8">
    <source>
        <dbReference type="ARBA" id="ARBA00022692"/>
    </source>
</evidence>
<keyword evidence="9" id="KW-0053">Apoptosis</keyword>
<dbReference type="Gene3D" id="2.30.42.10">
    <property type="match status" value="1"/>
</dbReference>
<evidence type="ECO:0000256" key="12">
    <source>
        <dbReference type="ARBA" id="ARBA00022946"/>
    </source>
</evidence>
<dbReference type="InterPro" id="IPR036034">
    <property type="entry name" value="PDZ_sf"/>
</dbReference>
<sequence length="537" mass="58070">MYSELKASSTSSLGMASRNARTCCFLLKVPNPADIKGGFESGRFPAMCAGSGTLLQNVSQPFSPPFPKRIVDASGLVFDKTLLLSRFLSVTLLGSLQQNKTELQEVSLLRTKETHSVSKPGIKLFGRRTVSRVSSVVTCNHREGDLDRRPGVEGDRRSGQDSSSSPLLQSLSVGLGLCAVALLDSRTDEQVEDRRVSLSGRFLGLILPSAHCASPFKPDTPRYKYNFIADVVEKSNPAVVYIEIVGRHPFSGREVPVSNGSGFIISSDGLIVTNAHVVANKRGVRVKLTNGDTYNATVQDVDQAADIATIKITARNPLPTLSLGRSSDIRQGEFVVAMGSPFALRNTITSGIVSSVQRGSKELGLSNSNMDYIQTDAAIDFGNSGGPLINLDGEVIGINTMKVTAGISFAIPSDRLQLFLDQASKKKNTWSGESETKRRYIGVMMLTLTPSIIAELKLRDPSFPDVTHGILIHRVIMGSPSDRAGMLPGDVVLEINGVKVNTSEEIYKAVRSSDEITMVVQRGQKLLRLQITPEFTE</sequence>
<proteinExistence type="inferred from homology"/>
<comment type="similarity">
    <text evidence="4">Belongs to the peptidase S1C family.</text>
</comment>
<dbReference type="InterPro" id="IPR009003">
    <property type="entry name" value="Peptidase_S1_PA"/>
</dbReference>
<protein>
    <recommendedName>
        <fullName evidence="6">Serine protease HTRA2, mitochondrial</fullName>
        <ecNumber evidence="5">3.4.21.108</ecNumber>
    </recommendedName>
</protein>
<keyword evidence="16" id="KW-0865">Zymogen</keyword>
<evidence type="ECO:0000256" key="14">
    <source>
        <dbReference type="ARBA" id="ARBA00023128"/>
    </source>
</evidence>
<keyword evidence="15" id="KW-0472">Membrane</keyword>
<dbReference type="GO" id="GO:0006915">
    <property type="term" value="P:apoptotic process"/>
    <property type="evidence" value="ECO:0007669"/>
    <property type="project" value="UniProtKB-KW"/>
</dbReference>
<evidence type="ECO:0000256" key="7">
    <source>
        <dbReference type="ARBA" id="ARBA00022670"/>
    </source>
</evidence>
<evidence type="ECO:0000256" key="6">
    <source>
        <dbReference type="ARBA" id="ARBA00016929"/>
    </source>
</evidence>
<keyword evidence="10" id="KW-0378">Hydrolase</keyword>
<evidence type="ECO:0000256" key="3">
    <source>
        <dbReference type="ARBA" id="ARBA00004569"/>
    </source>
</evidence>
<evidence type="ECO:0000313" key="19">
    <source>
        <dbReference type="EMBL" id="KAF3844885.1"/>
    </source>
</evidence>
<keyword evidence="12" id="KW-0809">Transit peptide</keyword>
<dbReference type="InterPro" id="IPR041489">
    <property type="entry name" value="PDZ_6"/>
</dbReference>
<dbReference type="PANTHER" id="PTHR22939">
    <property type="entry name" value="SERINE PROTEASE FAMILY S1C HTRA-RELATED"/>
    <property type="match status" value="1"/>
</dbReference>
<evidence type="ECO:0000256" key="5">
    <source>
        <dbReference type="ARBA" id="ARBA00013033"/>
    </source>
</evidence>
<comment type="catalytic activity">
    <reaction evidence="1">
        <text>Cleavage of non-polar aliphatic amino-acids at the P1 position, with a preference for Val, Ile and Met. At the P2 and P3 positions, Arg is selected most strongly with a secondary preference for other hydrophilic residues.</text>
        <dbReference type="EC" id="3.4.21.108"/>
    </reaction>
</comment>
<dbReference type="GO" id="GO:0004252">
    <property type="term" value="F:serine-type endopeptidase activity"/>
    <property type="evidence" value="ECO:0007669"/>
    <property type="project" value="InterPro"/>
</dbReference>
<keyword evidence="7" id="KW-0645">Protease</keyword>
<evidence type="ECO:0000256" key="13">
    <source>
        <dbReference type="ARBA" id="ARBA00022989"/>
    </source>
</evidence>
<feature type="region of interest" description="Disordered" evidence="17">
    <location>
        <begin position="143"/>
        <end position="167"/>
    </location>
</feature>
<dbReference type="EMBL" id="JAAKFY010000015">
    <property type="protein sequence ID" value="KAF3844885.1"/>
    <property type="molecule type" value="Genomic_DNA"/>
</dbReference>
<evidence type="ECO:0000259" key="18">
    <source>
        <dbReference type="PROSITE" id="PS50106"/>
    </source>
</evidence>
<dbReference type="SUPFAM" id="SSF50494">
    <property type="entry name" value="Trypsin-like serine proteases"/>
    <property type="match status" value="1"/>
</dbReference>
<organism evidence="19 20">
    <name type="scientific">Dissostichus mawsoni</name>
    <name type="common">Antarctic cod</name>
    <dbReference type="NCBI Taxonomy" id="36200"/>
    <lineage>
        <taxon>Eukaryota</taxon>
        <taxon>Metazoa</taxon>
        <taxon>Chordata</taxon>
        <taxon>Craniata</taxon>
        <taxon>Vertebrata</taxon>
        <taxon>Euteleostomi</taxon>
        <taxon>Actinopterygii</taxon>
        <taxon>Neopterygii</taxon>
        <taxon>Teleostei</taxon>
        <taxon>Neoteleostei</taxon>
        <taxon>Acanthomorphata</taxon>
        <taxon>Eupercaria</taxon>
        <taxon>Perciformes</taxon>
        <taxon>Notothenioidei</taxon>
        <taxon>Nototheniidae</taxon>
        <taxon>Dissostichus</taxon>
    </lineage>
</organism>
<gene>
    <name evidence="19" type="ORF">F7725_008048</name>
</gene>
<dbReference type="GO" id="GO:0043065">
    <property type="term" value="P:positive regulation of apoptotic process"/>
    <property type="evidence" value="ECO:0007669"/>
    <property type="project" value="TreeGrafter"/>
</dbReference>
<evidence type="ECO:0000256" key="15">
    <source>
        <dbReference type="ARBA" id="ARBA00023136"/>
    </source>
</evidence>
<dbReference type="Pfam" id="PF13365">
    <property type="entry name" value="Trypsin_2"/>
    <property type="match status" value="1"/>
</dbReference>
<accession>A0A7J5Y627</accession>
<dbReference type="SUPFAM" id="SSF50156">
    <property type="entry name" value="PDZ domain-like"/>
    <property type="match status" value="1"/>
</dbReference>
<dbReference type="GO" id="GO:0005758">
    <property type="term" value="C:mitochondrial intermembrane space"/>
    <property type="evidence" value="ECO:0007669"/>
    <property type="project" value="UniProtKB-SubCell"/>
</dbReference>
<feature type="compositionally biased region" description="Basic and acidic residues" evidence="17">
    <location>
        <begin position="143"/>
        <end position="159"/>
    </location>
</feature>
<comment type="caution">
    <text evidence="19">The sequence shown here is derived from an EMBL/GenBank/DDBJ whole genome shotgun (WGS) entry which is preliminary data.</text>
</comment>
<dbReference type="Pfam" id="PF17820">
    <property type="entry name" value="PDZ_6"/>
    <property type="match status" value="1"/>
</dbReference>
<evidence type="ECO:0000256" key="11">
    <source>
        <dbReference type="ARBA" id="ARBA00022825"/>
    </source>
</evidence>
<evidence type="ECO:0000256" key="2">
    <source>
        <dbReference type="ARBA" id="ARBA00004304"/>
    </source>
</evidence>
<dbReference type="InterPro" id="IPR001478">
    <property type="entry name" value="PDZ"/>
</dbReference>
<dbReference type="InterPro" id="IPR001940">
    <property type="entry name" value="Peptidase_S1C"/>
</dbReference>
<dbReference type="AlphaFoldDB" id="A0A7J5Y627"/>
<dbReference type="PANTHER" id="PTHR22939:SF127">
    <property type="entry name" value="SERINE PROTEASE HTRA2, MITOCHONDRIAL"/>
    <property type="match status" value="1"/>
</dbReference>
<dbReference type="GO" id="GO:0006508">
    <property type="term" value="P:proteolysis"/>
    <property type="evidence" value="ECO:0007669"/>
    <property type="project" value="UniProtKB-KW"/>
</dbReference>
<dbReference type="GO" id="GO:0007005">
    <property type="term" value="P:mitochondrion organization"/>
    <property type="evidence" value="ECO:0007669"/>
    <property type="project" value="UniProtKB-ARBA"/>
</dbReference>
<dbReference type="EC" id="3.4.21.108" evidence="5"/>
<evidence type="ECO:0000256" key="4">
    <source>
        <dbReference type="ARBA" id="ARBA00010541"/>
    </source>
</evidence>
<dbReference type="Gene3D" id="2.40.10.120">
    <property type="match status" value="1"/>
</dbReference>
<evidence type="ECO:0000256" key="9">
    <source>
        <dbReference type="ARBA" id="ARBA00022703"/>
    </source>
</evidence>
<dbReference type="CDD" id="cd06785">
    <property type="entry name" value="cpPDZ_HtrA-like"/>
    <property type="match status" value="1"/>
</dbReference>
<dbReference type="OrthoDB" id="4217619at2759"/>
<dbReference type="PROSITE" id="PS50106">
    <property type="entry name" value="PDZ"/>
    <property type="match status" value="1"/>
</dbReference>
<keyword evidence="8" id="KW-0812">Transmembrane</keyword>
<evidence type="ECO:0000256" key="1">
    <source>
        <dbReference type="ARBA" id="ARBA00001760"/>
    </source>
</evidence>
<feature type="domain" description="PDZ" evidence="18">
    <location>
        <begin position="469"/>
        <end position="524"/>
    </location>
</feature>
<name>A0A7J5Y627_DISMA</name>
<keyword evidence="14" id="KW-0496">Mitochondrion</keyword>
<evidence type="ECO:0000256" key="17">
    <source>
        <dbReference type="SAM" id="MobiDB-lite"/>
    </source>
</evidence>
<keyword evidence="20" id="KW-1185">Reference proteome</keyword>
<keyword evidence="13" id="KW-1133">Transmembrane helix</keyword>
<dbReference type="Proteomes" id="UP000518266">
    <property type="component" value="Unassembled WGS sequence"/>
</dbReference>
<dbReference type="PRINTS" id="PR00834">
    <property type="entry name" value="PROTEASES2C"/>
</dbReference>
<comment type="subcellular location">
    <subcellularLocation>
        <location evidence="3">Mitochondrion intermembrane space</location>
    </subcellularLocation>
    <subcellularLocation>
        <location evidence="2">Mitochondrion membrane</location>
        <topology evidence="2">Single-pass membrane protein</topology>
    </subcellularLocation>
</comment>
<dbReference type="SMART" id="SM00228">
    <property type="entry name" value="PDZ"/>
    <property type="match status" value="1"/>
</dbReference>
<reference evidence="19 20" key="1">
    <citation type="submission" date="2020-03" db="EMBL/GenBank/DDBJ databases">
        <title>Dissostichus mawsoni Genome sequencing and assembly.</title>
        <authorList>
            <person name="Park H."/>
        </authorList>
    </citation>
    <scope>NUCLEOTIDE SEQUENCE [LARGE SCALE GENOMIC DNA]</scope>
    <source>
        <strain evidence="19">DM0001</strain>
        <tissue evidence="19">Muscle</tissue>
    </source>
</reference>